<dbReference type="Proteomes" id="UP000288805">
    <property type="component" value="Unassembled WGS sequence"/>
</dbReference>
<evidence type="ECO:0000313" key="2">
    <source>
        <dbReference type="EMBL" id="RVW67616.1"/>
    </source>
</evidence>
<proteinExistence type="predicted"/>
<dbReference type="OrthoDB" id="1098693at2759"/>
<feature type="region of interest" description="Disordered" evidence="1">
    <location>
        <begin position="41"/>
        <end position="63"/>
    </location>
</feature>
<dbReference type="Pfam" id="PF14223">
    <property type="entry name" value="Retrotran_gag_2"/>
    <property type="match status" value="1"/>
</dbReference>
<gene>
    <name evidence="2" type="ORF">CK203_064719</name>
</gene>
<dbReference type="PANTHER" id="PTHR35317">
    <property type="entry name" value="OS04G0629600 PROTEIN"/>
    <property type="match status" value="1"/>
</dbReference>
<organism evidence="2 3">
    <name type="scientific">Vitis vinifera</name>
    <name type="common">Grape</name>
    <dbReference type="NCBI Taxonomy" id="29760"/>
    <lineage>
        <taxon>Eukaryota</taxon>
        <taxon>Viridiplantae</taxon>
        <taxon>Streptophyta</taxon>
        <taxon>Embryophyta</taxon>
        <taxon>Tracheophyta</taxon>
        <taxon>Spermatophyta</taxon>
        <taxon>Magnoliopsida</taxon>
        <taxon>eudicotyledons</taxon>
        <taxon>Gunneridae</taxon>
        <taxon>Pentapetalae</taxon>
        <taxon>rosids</taxon>
        <taxon>Vitales</taxon>
        <taxon>Vitaceae</taxon>
        <taxon>Viteae</taxon>
        <taxon>Vitis</taxon>
    </lineage>
</organism>
<protein>
    <recommendedName>
        <fullName evidence="4">DUF4219 domain-containing protein</fullName>
    </recommendedName>
</protein>
<sequence length="109" mass="12730">MTTKKSFFKAFLLKEDNFENWSIQMKTLLDSKSVWEVTKKGSQVPEDECKPSQTQRDYISDASKKDKQALSFIYQAIDENTFEKISRANTAKEAWEIQEDNSYKTADKE</sequence>
<evidence type="ECO:0000313" key="3">
    <source>
        <dbReference type="Proteomes" id="UP000288805"/>
    </source>
</evidence>
<dbReference type="EMBL" id="QGNW01000575">
    <property type="protein sequence ID" value="RVW67616.1"/>
    <property type="molecule type" value="Genomic_DNA"/>
</dbReference>
<name>A0A438G5Y5_VITVI</name>
<evidence type="ECO:0008006" key="4">
    <source>
        <dbReference type="Google" id="ProtNLM"/>
    </source>
</evidence>
<dbReference type="AlphaFoldDB" id="A0A438G5Y5"/>
<reference evidence="2 3" key="1">
    <citation type="journal article" date="2018" name="PLoS Genet.">
        <title>Population sequencing reveals clonal diversity and ancestral inbreeding in the grapevine cultivar Chardonnay.</title>
        <authorList>
            <person name="Roach M.J."/>
            <person name="Johnson D.L."/>
            <person name="Bohlmann J."/>
            <person name="van Vuuren H.J."/>
            <person name="Jones S.J."/>
            <person name="Pretorius I.S."/>
            <person name="Schmidt S.A."/>
            <person name="Borneman A.R."/>
        </authorList>
    </citation>
    <scope>NUCLEOTIDE SEQUENCE [LARGE SCALE GENOMIC DNA]</scope>
    <source>
        <strain evidence="3">cv. Chardonnay</strain>
        <tissue evidence="2">Leaf</tissue>
    </source>
</reference>
<comment type="caution">
    <text evidence="2">The sequence shown here is derived from an EMBL/GenBank/DDBJ whole genome shotgun (WGS) entry which is preliminary data.</text>
</comment>
<evidence type="ECO:0000256" key="1">
    <source>
        <dbReference type="SAM" id="MobiDB-lite"/>
    </source>
</evidence>
<dbReference type="PANTHER" id="PTHR35317:SF28">
    <property type="entry name" value="ZINC FINGER, CCHC-TYPE, RIBONUCLEASE H-LIKE DOMAIN, GAG-PRE-INTEGRASE DOMAIN PROTEIN-RELATED"/>
    <property type="match status" value="1"/>
</dbReference>
<accession>A0A438G5Y5</accession>